<dbReference type="CDD" id="cd00198">
    <property type="entry name" value="vWFA"/>
    <property type="match status" value="1"/>
</dbReference>
<dbReference type="PANTHER" id="PTHR32097:SF3">
    <property type="entry name" value="TELLURITE RESISTANCE PROTEIN"/>
    <property type="match status" value="1"/>
</dbReference>
<feature type="domain" description="VWFA" evidence="2">
    <location>
        <begin position="220"/>
        <end position="424"/>
    </location>
</feature>
<dbReference type="OrthoDB" id="5756874at2"/>
<dbReference type="InterPro" id="IPR036465">
    <property type="entry name" value="vWFA_dom_sf"/>
</dbReference>
<evidence type="ECO:0000313" key="4">
    <source>
        <dbReference type="Proteomes" id="UP000241421"/>
    </source>
</evidence>
<evidence type="ECO:0000259" key="2">
    <source>
        <dbReference type="PROSITE" id="PS50234"/>
    </source>
</evidence>
<dbReference type="SUPFAM" id="SSF53300">
    <property type="entry name" value="vWA-like"/>
    <property type="match status" value="1"/>
</dbReference>
<dbReference type="InterPro" id="IPR002035">
    <property type="entry name" value="VWF_A"/>
</dbReference>
<dbReference type="EMBL" id="PXWF02000063">
    <property type="protein sequence ID" value="PWF54903.1"/>
    <property type="molecule type" value="Genomic_DNA"/>
</dbReference>
<evidence type="ECO:0000256" key="1">
    <source>
        <dbReference type="ARBA" id="ARBA00022686"/>
    </source>
</evidence>
<dbReference type="GO" id="GO:0046690">
    <property type="term" value="P:response to tellurium ion"/>
    <property type="evidence" value="ECO:0007669"/>
    <property type="project" value="UniProtKB-KW"/>
</dbReference>
<comment type="caution">
    <text evidence="3">The sequence shown here is derived from an EMBL/GenBank/DDBJ whole genome shotgun (WGS) entry which is preliminary data.</text>
</comment>
<dbReference type="Gene3D" id="3.40.50.410">
    <property type="entry name" value="von Willebrand factor, type A domain"/>
    <property type="match status" value="1"/>
</dbReference>
<dbReference type="InterPro" id="IPR019303">
    <property type="entry name" value="vWA_TerF_C"/>
</dbReference>
<dbReference type="InterPro" id="IPR003325">
    <property type="entry name" value="TerD"/>
</dbReference>
<dbReference type="Pfam" id="PF02342">
    <property type="entry name" value="TerD"/>
    <property type="match status" value="1"/>
</dbReference>
<dbReference type="CDD" id="cd06974">
    <property type="entry name" value="TerD_like"/>
    <property type="match status" value="1"/>
</dbReference>
<dbReference type="PANTHER" id="PTHR32097">
    <property type="entry name" value="CAMP-BINDING PROTEIN 1-RELATED"/>
    <property type="match status" value="1"/>
</dbReference>
<keyword evidence="4" id="KW-1185">Reference proteome</keyword>
<dbReference type="AlphaFoldDB" id="A0A2U2I579"/>
<dbReference type="Pfam" id="PF10138">
    <property type="entry name" value="vWA-TerF-like"/>
    <property type="match status" value="1"/>
</dbReference>
<proteinExistence type="predicted"/>
<name>A0A2U2I579_9BURK</name>
<protein>
    <submittedName>
        <fullName evidence="3">VWA domain-containing protein</fullName>
    </submittedName>
</protein>
<dbReference type="Proteomes" id="UP000241421">
    <property type="component" value="Unassembled WGS sequence"/>
</dbReference>
<dbReference type="InterPro" id="IPR051324">
    <property type="entry name" value="Stress/Tellurium_Resist"/>
</dbReference>
<dbReference type="Gene3D" id="2.60.60.30">
    <property type="entry name" value="sav2460 like domains"/>
    <property type="match status" value="1"/>
</dbReference>
<gene>
    <name evidence="3" type="ORF">C7C56_004950</name>
</gene>
<keyword evidence="1" id="KW-0778">Tellurium resistance</keyword>
<sequence length="438" mass="47300">MEHLSRGQRLPLAQISPSGQFSIALGSQGLALDFACFGLDANGKLADERYMTFFNQPVSPCGGVRLSAPPGSQAGFSIDTGALPASIDQLVVAASIDGAGLLSQLGAGYLSLRDGPREGARFDFAGKDFAAERAIMLASVYRKDGQWRFMAIGQGFNGGLDALVAHFGGSVAQDAAPAGARAAQVSLEKRVEREAPQLVSLIKHAAVSLQKVGLDTHRAKVALVLDISGSMGMLYRKGLVQQFAERILALGCKFDDDGEIDVFLFGRDVHQPAPMNIGNTSNYITRVIARHPLEGDTRYGRAIEAVRRFYFPDAGGGARDQPLAAALPVYVMFVTDGTTSDQPLTEKQLRWASREPIFWQFMGIGKGKKSKKKSLAAFADSDFPFLEKLDELDGRFVDNANYFSVASPDEHGDAALYDLLMDEYPGWLKLARQNGLLN</sequence>
<dbReference type="RefSeq" id="WP_106756365.1">
    <property type="nucleotide sequence ID" value="NZ_PXWF02000063.1"/>
</dbReference>
<dbReference type="PROSITE" id="PS50234">
    <property type="entry name" value="VWFA"/>
    <property type="match status" value="1"/>
</dbReference>
<dbReference type="SMART" id="SM00327">
    <property type="entry name" value="VWA"/>
    <property type="match status" value="1"/>
</dbReference>
<evidence type="ECO:0000313" key="3">
    <source>
        <dbReference type="EMBL" id="PWF54903.1"/>
    </source>
</evidence>
<reference evidence="3 4" key="1">
    <citation type="submission" date="2018-04" db="EMBL/GenBank/DDBJ databases">
        <title>Massilia violaceinigra sp. nov., a novel purple-pigmented bacterium isolated from Tianshan glacier, Xinjiang, China.</title>
        <authorList>
            <person name="Wang H."/>
        </authorList>
    </citation>
    <scope>NUCLEOTIDE SEQUENCE [LARGE SCALE GENOMIC DNA]</scope>
    <source>
        <strain evidence="3 4">B448-2</strain>
    </source>
</reference>
<accession>A0A2U2I579</accession>
<organism evidence="3 4">
    <name type="scientific">Massilia glaciei</name>
    <dbReference type="NCBI Taxonomy" id="1524097"/>
    <lineage>
        <taxon>Bacteria</taxon>
        <taxon>Pseudomonadati</taxon>
        <taxon>Pseudomonadota</taxon>
        <taxon>Betaproteobacteria</taxon>
        <taxon>Burkholderiales</taxon>
        <taxon>Oxalobacteraceae</taxon>
        <taxon>Telluria group</taxon>
        <taxon>Massilia</taxon>
    </lineage>
</organism>